<proteinExistence type="predicted"/>
<comment type="caution">
    <text evidence="2">The sequence shown here is derived from an EMBL/GenBank/DDBJ whole genome shotgun (WGS) entry which is preliminary data.</text>
</comment>
<evidence type="ECO:0000313" key="2">
    <source>
        <dbReference type="EMBL" id="TCM85524.1"/>
    </source>
</evidence>
<feature type="transmembrane region" description="Helical" evidence="1">
    <location>
        <begin position="98"/>
        <end position="119"/>
    </location>
</feature>
<dbReference type="RefSeq" id="WP_132694213.1">
    <property type="nucleotide sequence ID" value="NZ_SLVM01000007.1"/>
</dbReference>
<organism evidence="2 3">
    <name type="scientific">Rhodovulum steppense</name>
    <dbReference type="NCBI Taxonomy" id="540251"/>
    <lineage>
        <taxon>Bacteria</taxon>
        <taxon>Pseudomonadati</taxon>
        <taxon>Pseudomonadota</taxon>
        <taxon>Alphaproteobacteria</taxon>
        <taxon>Rhodobacterales</taxon>
        <taxon>Paracoccaceae</taxon>
        <taxon>Rhodovulum</taxon>
    </lineage>
</organism>
<dbReference type="PANTHER" id="PTHR32309">
    <property type="entry name" value="TYROSINE-PROTEIN KINASE"/>
    <property type="match status" value="1"/>
</dbReference>
<dbReference type="PANTHER" id="PTHR32309:SF31">
    <property type="entry name" value="CAPSULAR EXOPOLYSACCHARIDE FAMILY"/>
    <property type="match status" value="1"/>
</dbReference>
<dbReference type="AlphaFoldDB" id="A0A4V2R4R6"/>
<dbReference type="InterPro" id="IPR050445">
    <property type="entry name" value="Bact_polysacc_biosynth/exp"/>
</dbReference>
<protein>
    <submittedName>
        <fullName evidence="2">Capsule polysaccharide export protein KpsE/RkpR</fullName>
    </submittedName>
</protein>
<name>A0A4V2R4R6_9RHOB</name>
<dbReference type="Proteomes" id="UP000295277">
    <property type="component" value="Unassembled WGS sequence"/>
</dbReference>
<evidence type="ECO:0000313" key="3">
    <source>
        <dbReference type="Proteomes" id="UP000295277"/>
    </source>
</evidence>
<keyword evidence="1" id="KW-1133">Transmembrane helix</keyword>
<feature type="transmembrane region" description="Helical" evidence="1">
    <location>
        <begin position="417"/>
        <end position="439"/>
    </location>
</feature>
<dbReference type="OrthoDB" id="7803779at2"/>
<keyword evidence="3" id="KW-1185">Reference proteome</keyword>
<evidence type="ECO:0000256" key="1">
    <source>
        <dbReference type="SAM" id="Phobius"/>
    </source>
</evidence>
<keyword evidence="1" id="KW-0812">Transmembrane</keyword>
<keyword evidence="1" id="KW-0472">Membrane</keyword>
<sequence length="443" mass="48269">MAETGPPDDPSEDERLRRWREERRRIAAEERDRRLVKELDTGAPAIPKPEIPVDLRNLRIKAPDPGHEPAEPNASTTNEIDEIQARMAIWRRARWHRALALFVVCVLAPLAAVFGWLTLATKPLYETRAVLTISQPKQESQTAPPGLLGAIGAPQGMAQVFMADEFVRSPALVSAVLDPALAPRLAAEGLGDLVLLSHDALASQIDSSVNIQTGMMTVYARMPEPAQAVALARLVLDLVSTHVDDLGADLRDKRLSVAQDSVNEARASLIEAKRALVALQIEHGELDPRTRIEGIYQMIAGTESEIVALRTELGRVEVAGSGDSYEAKRLRELLEKLDALVERERRSLLEPRGGTTSLNALLMDYETANQTVSIAEETLSAALASLASAQSEVALGRSVLQVVVPPLAPGKPEYPRIMVALFITLVIGLAVFFTARLVLFDPD</sequence>
<accession>A0A4V2R4R6</accession>
<dbReference type="EMBL" id="SLVM01000007">
    <property type="protein sequence ID" value="TCM85524.1"/>
    <property type="molecule type" value="Genomic_DNA"/>
</dbReference>
<reference evidence="2 3" key="1">
    <citation type="submission" date="2019-03" db="EMBL/GenBank/DDBJ databases">
        <title>Genomic Encyclopedia of Type Strains, Phase IV (KMG-IV): sequencing the most valuable type-strain genomes for metagenomic binning, comparative biology and taxonomic classification.</title>
        <authorList>
            <person name="Goeker M."/>
        </authorList>
    </citation>
    <scope>NUCLEOTIDE SEQUENCE [LARGE SCALE GENOMIC DNA]</scope>
    <source>
        <strain evidence="2 3">DSM 21153</strain>
    </source>
</reference>
<gene>
    <name evidence="2" type="ORF">EV216_10798</name>
</gene>